<dbReference type="KEGG" id="ngr:NAEGRDRAFT_72592"/>
<dbReference type="AlphaFoldDB" id="D2VUA5"/>
<keyword evidence="2" id="KW-1133">Transmembrane helix</keyword>
<proteinExistence type="predicted"/>
<sequence>MQTSNNHSQDEEDTDQSQGGMAAHYPQSQLEDLLIQQHESESKAEKVKRILLTNILTERIIQTCLVVVMLILLVVYLFLGSVEEKAFIGTIALLIKLVLSALSVIICSFGNYFILIGVCAIQFVSILVGDSLLFLIMFFPNERVFDTAVLIPIYSMMTLELFSLVLSIVMVIKKKRSETKQIAHTNNTIPSQQQV</sequence>
<gene>
    <name evidence="3" type="ORF">NAEGRDRAFT_72592</name>
</gene>
<keyword evidence="2" id="KW-0812">Transmembrane</keyword>
<keyword evidence="4" id="KW-1185">Reference proteome</keyword>
<dbReference type="GeneID" id="8857668"/>
<feature type="transmembrane region" description="Helical" evidence="2">
    <location>
        <begin position="151"/>
        <end position="172"/>
    </location>
</feature>
<evidence type="ECO:0000256" key="1">
    <source>
        <dbReference type="SAM" id="MobiDB-lite"/>
    </source>
</evidence>
<dbReference type="RefSeq" id="XP_002672400.1">
    <property type="nucleotide sequence ID" value="XM_002672354.1"/>
</dbReference>
<evidence type="ECO:0000256" key="2">
    <source>
        <dbReference type="SAM" id="Phobius"/>
    </source>
</evidence>
<feature type="transmembrane region" description="Helical" evidence="2">
    <location>
        <begin position="60"/>
        <end position="80"/>
    </location>
</feature>
<dbReference type="VEuPathDB" id="AmoebaDB:NAEGRDRAFT_72592"/>
<dbReference type="EMBL" id="GG738898">
    <property type="protein sequence ID" value="EFC39656.1"/>
    <property type="molecule type" value="Genomic_DNA"/>
</dbReference>
<dbReference type="InParanoid" id="D2VUA5"/>
<keyword evidence="2" id="KW-0472">Membrane</keyword>
<evidence type="ECO:0000313" key="3">
    <source>
        <dbReference type="EMBL" id="EFC39656.1"/>
    </source>
</evidence>
<dbReference type="Proteomes" id="UP000006671">
    <property type="component" value="Unassembled WGS sequence"/>
</dbReference>
<accession>D2VUA5</accession>
<feature type="region of interest" description="Disordered" evidence="1">
    <location>
        <begin position="1"/>
        <end position="21"/>
    </location>
</feature>
<name>D2VUA5_NAEGR</name>
<organism evidence="4">
    <name type="scientific">Naegleria gruberi</name>
    <name type="common">Amoeba</name>
    <dbReference type="NCBI Taxonomy" id="5762"/>
    <lineage>
        <taxon>Eukaryota</taxon>
        <taxon>Discoba</taxon>
        <taxon>Heterolobosea</taxon>
        <taxon>Tetramitia</taxon>
        <taxon>Eutetramitia</taxon>
        <taxon>Vahlkampfiidae</taxon>
        <taxon>Naegleria</taxon>
    </lineage>
</organism>
<feature type="transmembrane region" description="Helical" evidence="2">
    <location>
        <begin position="113"/>
        <end position="139"/>
    </location>
</feature>
<feature type="transmembrane region" description="Helical" evidence="2">
    <location>
        <begin position="86"/>
        <end position="106"/>
    </location>
</feature>
<protein>
    <submittedName>
        <fullName evidence="3">Predicted protein</fullName>
    </submittedName>
</protein>
<reference evidence="3 4" key="1">
    <citation type="journal article" date="2010" name="Cell">
        <title>The genome of Naegleria gruberi illuminates early eukaryotic versatility.</title>
        <authorList>
            <person name="Fritz-Laylin L.K."/>
            <person name="Prochnik S.E."/>
            <person name="Ginger M.L."/>
            <person name="Dacks J.B."/>
            <person name="Carpenter M.L."/>
            <person name="Field M.C."/>
            <person name="Kuo A."/>
            <person name="Paredez A."/>
            <person name="Chapman J."/>
            <person name="Pham J."/>
            <person name="Shu S."/>
            <person name="Neupane R."/>
            <person name="Cipriano M."/>
            <person name="Mancuso J."/>
            <person name="Tu H."/>
            <person name="Salamov A."/>
            <person name="Lindquist E."/>
            <person name="Shapiro H."/>
            <person name="Lucas S."/>
            <person name="Grigoriev I.V."/>
            <person name="Cande W.Z."/>
            <person name="Fulton C."/>
            <person name="Rokhsar D.S."/>
            <person name="Dawson S.C."/>
        </authorList>
    </citation>
    <scope>NUCLEOTIDE SEQUENCE [LARGE SCALE GENOMIC DNA]</scope>
    <source>
        <strain evidence="3 4">NEG-M</strain>
    </source>
</reference>
<evidence type="ECO:0000313" key="4">
    <source>
        <dbReference type="Proteomes" id="UP000006671"/>
    </source>
</evidence>